<dbReference type="STRING" id="1419482.SAMN05444266_10264"/>
<dbReference type="Pfam" id="PF05168">
    <property type="entry name" value="HEPN"/>
    <property type="match status" value="1"/>
</dbReference>
<dbReference type="InterPro" id="IPR007842">
    <property type="entry name" value="HEPN_dom"/>
</dbReference>
<dbReference type="SUPFAM" id="SSF81593">
    <property type="entry name" value="Nucleotidyltransferase substrate binding subunit/domain"/>
    <property type="match status" value="1"/>
</dbReference>
<evidence type="ECO:0000313" key="3">
    <source>
        <dbReference type="Proteomes" id="UP000184420"/>
    </source>
</evidence>
<sequence length="287" mass="32558">MRTFNLFNSHSSLFQNAQPEIVRIIREAVPAEIIYLLGSSLYQRRTETIFNCTSPASNYMGDYFLLVIIPDLEGRPMSEWEDILEQKCAPVMRTTIIVMEKGRFTEKYKEGNIFATSAQKAGAVLYDAGSIELPDLNEIEVKQPREWQKEYEKTVHRATEFLAGADLYIARDEAELAAFMIHQCFEQSLKTLILIGSGFVVDTHSIDRLLRYAGLVTYKLLEVFPADQVDRKKLLELLQKSYVGARYAYDFSPAMPNVLKLRGKANLVLDILVDAGKSGLLDVKALE</sequence>
<reference evidence="2 3" key="1">
    <citation type="submission" date="2016-11" db="EMBL/GenBank/DDBJ databases">
        <authorList>
            <person name="Jaros S."/>
            <person name="Januszkiewicz K."/>
            <person name="Wedrychowicz H."/>
        </authorList>
    </citation>
    <scope>NUCLEOTIDE SEQUENCE [LARGE SCALE GENOMIC DNA]</scope>
    <source>
        <strain evidence="2 3">DSM 27406</strain>
    </source>
</reference>
<protein>
    <submittedName>
        <fullName evidence="2">HEPN domain-containing protein</fullName>
    </submittedName>
</protein>
<dbReference type="SMART" id="SM00748">
    <property type="entry name" value="HEPN"/>
    <property type="match status" value="1"/>
</dbReference>
<evidence type="ECO:0000259" key="1">
    <source>
        <dbReference type="PROSITE" id="PS50910"/>
    </source>
</evidence>
<proteinExistence type="predicted"/>
<dbReference type="Proteomes" id="UP000184420">
    <property type="component" value="Unassembled WGS sequence"/>
</dbReference>
<dbReference type="OrthoDB" id="1321649at2"/>
<gene>
    <name evidence="2" type="ORF">SAMN05444266_10264</name>
</gene>
<dbReference type="AlphaFoldDB" id="A0A1M6XXZ7"/>
<accession>A0A1M6XXZ7</accession>
<evidence type="ECO:0000313" key="2">
    <source>
        <dbReference type="EMBL" id="SHL10723.1"/>
    </source>
</evidence>
<dbReference type="RefSeq" id="WP_073078649.1">
    <property type="nucleotide sequence ID" value="NZ_FRBL01000002.1"/>
</dbReference>
<organism evidence="2 3">
    <name type="scientific">Chitinophaga jiangningensis</name>
    <dbReference type="NCBI Taxonomy" id="1419482"/>
    <lineage>
        <taxon>Bacteria</taxon>
        <taxon>Pseudomonadati</taxon>
        <taxon>Bacteroidota</taxon>
        <taxon>Chitinophagia</taxon>
        <taxon>Chitinophagales</taxon>
        <taxon>Chitinophagaceae</taxon>
        <taxon>Chitinophaga</taxon>
    </lineage>
</organism>
<name>A0A1M6XXZ7_9BACT</name>
<dbReference type="Gene3D" id="1.20.120.330">
    <property type="entry name" value="Nucleotidyltransferases domain 2"/>
    <property type="match status" value="1"/>
</dbReference>
<feature type="domain" description="HEPN" evidence="1">
    <location>
        <begin position="155"/>
        <end position="275"/>
    </location>
</feature>
<dbReference type="PROSITE" id="PS50910">
    <property type="entry name" value="HEPN"/>
    <property type="match status" value="1"/>
</dbReference>
<keyword evidence="3" id="KW-1185">Reference proteome</keyword>
<dbReference type="EMBL" id="FRBL01000002">
    <property type="protein sequence ID" value="SHL10723.1"/>
    <property type="molecule type" value="Genomic_DNA"/>
</dbReference>